<dbReference type="EMBL" id="BGZK01006932">
    <property type="protein sequence ID" value="GBP01399.1"/>
    <property type="molecule type" value="Genomic_DNA"/>
</dbReference>
<evidence type="ECO:0000313" key="2">
    <source>
        <dbReference type="EMBL" id="GBP01399.1"/>
    </source>
</evidence>
<evidence type="ECO:0000259" key="1">
    <source>
        <dbReference type="PROSITE" id="PS51029"/>
    </source>
</evidence>
<comment type="caution">
    <text evidence="2">The sequence shown here is derived from an EMBL/GenBank/DDBJ whole genome shotgun (WGS) entry which is preliminary data.</text>
</comment>
<dbReference type="Proteomes" id="UP000299102">
    <property type="component" value="Unassembled WGS sequence"/>
</dbReference>
<dbReference type="PROSITE" id="PS51029">
    <property type="entry name" value="MADF"/>
    <property type="match status" value="1"/>
</dbReference>
<protein>
    <recommendedName>
        <fullName evidence="1">MADF domain-containing protein</fullName>
    </recommendedName>
</protein>
<feature type="domain" description="MADF" evidence="1">
    <location>
        <begin position="10"/>
        <end position="94"/>
    </location>
</feature>
<keyword evidence="3" id="KW-1185">Reference proteome</keyword>
<gene>
    <name evidence="2" type="ORF">EVAR_73059_1</name>
</gene>
<dbReference type="OrthoDB" id="10051975at2759"/>
<reference evidence="2 3" key="1">
    <citation type="journal article" date="2019" name="Commun. Biol.">
        <title>The bagworm genome reveals a unique fibroin gene that provides high tensile strength.</title>
        <authorList>
            <person name="Kono N."/>
            <person name="Nakamura H."/>
            <person name="Ohtoshi R."/>
            <person name="Tomita M."/>
            <person name="Numata K."/>
            <person name="Arakawa K."/>
        </authorList>
    </citation>
    <scope>NUCLEOTIDE SEQUENCE [LARGE SCALE GENOMIC DNA]</scope>
</reference>
<dbReference type="AlphaFoldDB" id="A0A4C1SGW2"/>
<accession>A0A4C1SGW2</accession>
<sequence>MEWSIEDVFKIISLYRQFPCLWDYKSPYYKRVDMKKNAWSEIAKNMNKEEGDEKENKKFERSICDRKKRKLRSLKSLVQDQMVFTSRICFISKN</sequence>
<dbReference type="Pfam" id="PF10545">
    <property type="entry name" value="MADF_DNA_bdg"/>
    <property type="match status" value="1"/>
</dbReference>
<name>A0A4C1SGW2_EUMVA</name>
<evidence type="ECO:0000313" key="3">
    <source>
        <dbReference type="Proteomes" id="UP000299102"/>
    </source>
</evidence>
<dbReference type="PANTHER" id="PTHR21505:SF12">
    <property type="entry name" value="MADF DOMAIN-CONTAINING PROTEIN-RELATED"/>
    <property type="match status" value="1"/>
</dbReference>
<organism evidence="2 3">
    <name type="scientific">Eumeta variegata</name>
    <name type="common">Bagworm moth</name>
    <name type="synonym">Eumeta japonica</name>
    <dbReference type="NCBI Taxonomy" id="151549"/>
    <lineage>
        <taxon>Eukaryota</taxon>
        <taxon>Metazoa</taxon>
        <taxon>Ecdysozoa</taxon>
        <taxon>Arthropoda</taxon>
        <taxon>Hexapoda</taxon>
        <taxon>Insecta</taxon>
        <taxon>Pterygota</taxon>
        <taxon>Neoptera</taxon>
        <taxon>Endopterygota</taxon>
        <taxon>Lepidoptera</taxon>
        <taxon>Glossata</taxon>
        <taxon>Ditrysia</taxon>
        <taxon>Tineoidea</taxon>
        <taxon>Psychidae</taxon>
        <taxon>Oiketicinae</taxon>
        <taxon>Eumeta</taxon>
    </lineage>
</organism>
<dbReference type="PANTHER" id="PTHR21505">
    <property type="entry name" value="MADF DOMAIN-CONTAINING PROTEIN-RELATED"/>
    <property type="match status" value="1"/>
</dbReference>
<dbReference type="InterPro" id="IPR006578">
    <property type="entry name" value="MADF-dom"/>
</dbReference>
<proteinExistence type="predicted"/>